<gene>
    <name evidence="5" type="ORF">ACMD2_16971</name>
</gene>
<accession>A0A199W8S9</accession>
<evidence type="ECO:0000256" key="1">
    <source>
        <dbReference type="ARBA" id="ARBA00022737"/>
    </source>
</evidence>
<evidence type="ECO:0000256" key="2">
    <source>
        <dbReference type="ARBA" id="ARBA00022946"/>
    </source>
</evidence>
<dbReference type="PANTHER" id="PTHR47926">
    <property type="entry name" value="PENTATRICOPEPTIDE REPEAT-CONTAINING PROTEIN"/>
    <property type="match status" value="1"/>
</dbReference>
<dbReference type="PROSITE" id="PS51375">
    <property type="entry name" value="PPR"/>
    <property type="match status" value="3"/>
</dbReference>
<dbReference type="NCBIfam" id="TIGR00756">
    <property type="entry name" value="PPR"/>
    <property type="match status" value="3"/>
</dbReference>
<dbReference type="Pfam" id="PF13041">
    <property type="entry name" value="PPR_2"/>
    <property type="match status" value="2"/>
</dbReference>
<dbReference type="InterPro" id="IPR046848">
    <property type="entry name" value="E_motif"/>
</dbReference>
<dbReference type="InterPro" id="IPR011990">
    <property type="entry name" value="TPR-like_helical_dom_sf"/>
</dbReference>
<dbReference type="EMBL" id="LSRQ01000034">
    <property type="protein sequence ID" value="OAY85872.1"/>
    <property type="molecule type" value="Genomic_DNA"/>
</dbReference>
<feature type="repeat" description="PPR" evidence="3">
    <location>
        <begin position="256"/>
        <end position="290"/>
    </location>
</feature>
<dbReference type="GO" id="GO:0009451">
    <property type="term" value="P:RNA modification"/>
    <property type="evidence" value="ECO:0007669"/>
    <property type="project" value="InterPro"/>
</dbReference>
<evidence type="ECO:0000313" key="5">
    <source>
        <dbReference type="EMBL" id="OAY85872.1"/>
    </source>
</evidence>
<evidence type="ECO:0000256" key="3">
    <source>
        <dbReference type="PROSITE-ProRule" id="PRU00708"/>
    </source>
</evidence>
<feature type="repeat" description="PPR" evidence="3">
    <location>
        <begin position="158"/>
        <end position="193"/>
    </location>
</feature>
<feature type="repeat" description="PPR" evidence="3">
    <location>
        <begin position="358"/>
        <end position="392"/>
    </location>
</feature>
<dbReference type="InterPro" id="IPR046960">
    <property type="entry name" value="PPR_At4g14850-like_plant"/>
</dbReference>
<keyword evidence="2" id="KW-0809">Transit peptide</keyword>
<proteinExistence type="predicted"/>
<dbReference type="Pfam" id="PF20431">
    <property type="entry name" value="E_motif"/>
    <property type="match status" value="1"/>
</dbReference>
<feature type="compositionally biased region" description="Low complexity" evidence="4">
    <location>
        <begin position="42"/>
        <end position="60"/>
    </location>
</feature>
<dbReference type="Gene3D" id="1.25.40.10">
    <property type="entry name" value="Tetratricopeptide repeat domain"/>
    <property type="match status" value="3"/>
</dbReference>
<comment type="caution">
    <text evidence="5">The sequence shown here is derived from an EMBL/GenBank/DDBJ whole genome shotgun (WGS) entry which is preliminary data.</text>
</comment>
<feature type="region of interest" description="Disordered" evidence="4">
    <location>
        <begin position="14"/>
        <end position="60"/>
    </location>
</feature>
<dbReference type="PANTHER" id="PTHR47926:SF500">
    <property type="entry name" value="REPEAT-CONTAINING PROTEIN, PUTATIVE-RELATED"/>
    <property type="match status" value="1"/>
</dbReference>
<dbReference type="Pfam" id="PF01535">
    <property type="entry name" value="PPR"/>
    <property type="match status" value="1"/>
</dbReference>
<protein>
    <submittedName>
        <fullName evidence="5">Pentatricopeptide repeat-containing protein, mitochondrial</fullName>
    </submittedName>
</protein>
<name>A0A199W8S9_ANACO</name>
<evidence type="ECO:0000313" key="6">
    <source>
        <dbReference type="Proteomes" id="UP000092600"/>
    </source>
</evidence>
<reference evidence="5 6" key="1">
    <citation type="journal article" date="2016" name="DNA Res.">
        <title>The draft genome of MD-2 pineapple using hybrid error correction of long reads.</title>
        <authorList>
            <person name="Redwan R.M."/>
            <person name="Saidin A."/>
            <person name="Kumar S.V."/>
        </authorList>
    </citation>
    <scope>NUCLEOTIDE SEQUENCE [LARGE SCALE GENOMIC DNA]</scope>
    <source>
        <strain evidence="6">cv. MD2</strain>
        <tissue evidence="5">Leaf</tissue>
    </source>
</reference>
<organism evidence="5 6">
    <name type="scientific">Ananas comosus</name>
    <name type="common">Pineapple</name>
    <name type="synonym">Ananas ananas</name>
    <dbReference type="NCBI Taxonomy" id="4615"/>
    <lineage>
        <taxon>Eukaryota</taxon>
        <taxon>Viridiplantae</taxon>
        <taxon>Streptophyta</taxon>
        <taxon>Embryophyta</taxon>
        <taxon>Tracheophyta</taxon>
        <taxon>Spermatophyta</taxon>
        <taxon>Magnoliopsida</taxon>
        <taxon>Liliopsida</taxon>
        <taxon>Poales</taxon>
        <taxon>Bromeliaceae</taxon>
        <taxon>Bromelioideae</taxon>
        <taxon>Ananas</taxon>
    </lineage>
</organism>
<dbReference type="GO" id="GO:0003723">
    <property type="term" value="F:RNA binding"/>
    <property type="evidence" value="ECO:0007669"/>
    <property type="project" value="InterPro"/>
</dbReference>
<sequence length="587" mass="65344">MFYRSALLLATTPPMVSVPPGELTPSIHHAPTSPYSSSNHAPTTTTLSPRSTTPSSITDRPSLIRRLSRSGDHHGALALFRDHRRRIKPCDRSISVVLRSCAALRAVRSGEEAHAFALRHSAFGVLTRRTVTSLVSFYAHCGLLSHARNLFDKMPHRDVVAWTAMLMAYSDKYDQIDETGLLFIEMLCSGVDPNPHTLTVMLRSATLRFGKQLHCYVMKRSWGSDLFIGSSLIDIYAQNAILDDAHLVFSTIEHKDVVCFNCLISGYSRIGSLDALFYLFDEMRVSGFEPNQSTLVSFLNGCATSGFIGPSMQFHAQAVVRGFVSDEMVQGVIVDMYAKCGDLNAARLTFDRISSATNTVIWNSMICGYGKHGRTNEALRIFESMDFARVRPDYITFICLLSACSHSGLIEEGWRLFNLMIEVHKIAPRSEHLCCMVDLLGRAGLVFEAFEFMHKFKCEPTPSIWGALLSASRACGNVEIAEIASEKLFELERECSASYVAMSSIYAGNGRWDEADEVRELMDDKMVRKEAGCSLIEVGGIVHKFRAGENIGDDKLEEVYMMCHKLNLCISDQFDPDFACDLKSFSA</sequence>
<dbReference type="Proteomes" id="UP000092600">
    <property type="component" value="Unassembled WGS sequence"/>
</dbReference>
<evidence type="ECO:0000256" key="4">
    <source>
        <dbReference type="SAM" id="MobiDB-lite"/>
    </source>
</evidence>
<dbReference type="AlphaFoldDB" id="A0A199W8S9"/>
<dbReference type="FunFam" id="1.25.40.10:FF:000090">
    <property type="entry name" value="Pentatricopeptide repeat-containing protein, chloroplastic"/>
    <property type="match status" value="1"/>
</dbReference>
<dbReference type="InterPro" id="IPR002885">
    <property type="entry name" value="PPR_rpt"/>
</dbReference>
<keyword evidence="1" id="KW-0677">Repeat</keyword>